<name>A0ABD2JUP5_HETSC</name>
<dbReference type="EMBL" id="JBICCN010000094">
    <property type="protein sequence ID" value="KAL3094371.1"/>
    <property type="molecule type" value="Genomic_DNA"/>
</dbReference>
<reference evidence="8 9" key="1">
    <citation type="submission" date="2024-10" db="EMBL/GenBank/DDBJ databases">
        <authorList>
            <person name="Kim D."/>
        </authorList>
    </citation>
    <scope>NUCLEOTIDE SEQUENCE [LARGE SCALE GENOMIC DNA]</scope>
    <source>
        <strain evidence="8">Taebaek</strain>
    </source>
</reference>
<dbReference type="PANTHER" id="PTHR12308:SF84">
    <property type="entry name" value="ANOCTAMIN"/>
    <property type="match status" value="1"/>
</dbReference>
<evidence type="ECO:0000313" key="9">
    <source>
        <dbReference type="Proteomes" id="UP001620645"/>
    </source>
</evidence>
<keyword evidence="9" id="KW-1185">Reference proteome</keyword>
<comment type="caution">
    <text evidence="6">Lacks conserved residue(s) required for the propagation of feature annotation.</text>
</comment>
<evidence type="ECO:0000256" key="4">
    <source>
        <dbReference type="ARBA" id="ARBA00022989"/>
    </source>
</evidence>
<gene>
    <name evidence="8" type="ORF">niasHS_004697</name>
</gene>
<keyword evidence="3 6" id="KW-0812">Transmembrane</keyword>
<comment type="subcellular location">
    <subcellularLocation>
        <location evidence="1 6">Membrane</location>
        <topology evidence="1 6">Multi-pass membrane protein</topology>
    </subcellularLocation>
</comment>
<keyword evidence="4 6" id="KW-1133">Transmembrane helix</keyword>
<evidence type="ECO:0000256" key="1">
    <source>
        <dbReference type="ARBA" id="ARBA00004141"/>
    </source>
</evidence>
<dbReference type="AlphaFoldDB" id="A0ABD2JUP5"/>
<dbReference type="Pfam" id="PF04547">
    <property type="entry name" value="Anoctamin"/>
    <property type="match status" value="1"/>
</dbReference>
<comment type="caution">
    <text evidence="8">The sequence shown here is derived from an EMBL/GenBank/DDBJ whole genome shotgun (WGS) entry which is preliminary data.</text>
</comment>
<comment type="similarity">
    <text evidence="2 6">Belongs to the anoctamin family.</text>
</comment>
<evidence type="ECO:0000256" key="6">
    <source>
        <dbReference type="RuleBase" id="RU280814"/>
    </source>
</evidence>
<organism evidence="8 9">
    <name type="scientific">Heterodera schachtii</name>
    <name type="common">Sugarbeet cyst nematode worm</name>
    <name type="synonym">Tylenchus schachtii</name>
    <dbReference type="NCBI Taxonomy" id="97005"/>
    <lineage>
        <taxon>Eukaryota</taxon>
        <taxon>Metazoa</taxon>
        <taxon>Ecdysozoa</taxon>
        <taxon>Nematoda</taxon>
        <taxon>Chromadorea</taxon>
        <taxon>Rhabditida</taxon>
        <taxon>Tylenchina</taxon>
        <taxon>Tylenchomorpha</taxon>
        <taxon>Tylenchoidea</taxon>
        <taxon>Heteroderidae</taxon>
        <taxon>Heteroderinae</taxon>
        <taxon>Heterodera</taxon>
    </lineage>
</organism>
<accession>A0ABD2JUP5</accession>
<proteinExistence type="inferred from homology"/>
<protein>
    <recommendedName>
        <fullName evidence="6">Anoctamin</fullName>
    </recommendedName>
</protein>
<evidence type="ECO:0000256" key="3">
    <source>
        <dbReference type="ARBA" id="ARBA00022692"/>
    </source>
</evidence>
<dbReference type="PANTHER" id="PTHR12308">
    <property type="entry name" value="ANOCTAMIN"/>
    <property type="match status" value="1"/>
</dbReference>
<evidence type="ECO:0000259" key="7">
    <source>
        <dbReference type="Pfam" id="PF04547"/>
    </source>
</evidence>
<dbReference type="InterPro" id="IPR049452">
    <property type="entry name" value="Anoctamin_TM"/>
</dbReference>
<feature type="transmembrane region" description="Helical" evidence="6">
    <location>
        <begin position="47"/>
        <end position="69"/>
    </location>
</feature>
<sequence length="79" mass="9279">MLSYWVRRWRFKIPETKKQKCERISKELRQTIKCISPNTKVSLYEQVIQLGFVTVFVAAFPLAPLFALVNNILEICFDA</sequence>
<evidence type="ECO:0000313" key="8">
    <source>
        <dbReference type="EMBL" id="KAL3094371.1"/>
    </source>
</evidence>
<dbReference type="GO" id="GO:0016020">
    <property type="term" value="C:membrane"/>
    <property type="evidence" value="ECO:0007669"/>
    <property type="project" value="UniProtKB-SubCell"/>
</dbReference>
<evidence type="ECO:0000256" key="2">
    <source>
        <dbReference type="ARBA" id="ARBA00009671"/>
    </source>
</evidence>
<keyword evidence="5 6" id="KW-0472">Membrane</keyword>
<feature type="domain" description="Anoctamin transmembrane" evidence="7">
    <location>
        <begin position="15"/>
        <end position="79"/>
    </location>
</feature>
<dbReference type="InterPro" id="IPR007632">
    <property type="entry name" value="Anoctamin"/>
</dbReference>
<evidence type="ECO:0000256" key="5">
    <source>
        <dbReference type="ARBA" id="ARBA00023136"/>
    </source>
</evidence>
<dbReference type="Proteomes" id="UP001620645">
    <property type="component" value="Unassembled WGS sequence"/>
</dbReference>